<keyword evidence="2" id="KW-0997">Cell inner membrane</keyword>
<dbReference type="GO" id="GO:0005524">
    <property type="term" value="F:ATP binding"/>
    <property type="evidence" value="ECO:0007669"/>
    <property type="project" value="InterPro"/>
</dbReference>
<sequence>MASVAIDRVQKQYGAASVIHGVSADIEDGEFVTLVGPSGCGKSTLLRMLAGLEDISGGEIRIDGRVVNDVAPKERDIAMVFQS</sequence>
<proteinExistence type="predicted"/>
<evidence type="ECO:0000313" key="5">
    <source>
        <dbReference type="Proteomes" id="UP000295021"/>
    </source>
</evidence>
<accession>A0AAX2QKV3</accession>
<comment type="caution">
    <text evidence="4">The sequence shown here is derived from an EMBL/GenBank/DDBJ whole genome shotgun (WGS) entry which is preliminary data.</text>
</comment>
<dbReference type="InterPro" id="IPR047641">
    <property type="entry name" value="ABC_transpr_MalK/UgpC-like"/>
</dbReference>
<reference evidence="4 5" key="1">
    <citation type="submission" date="2019-03" db="EMBL/GenBank/DDBJ databases">
        <title>Genomic Encyclopedia of Type Strains, Phase IV (KMG-V): Genome sequencing to study the core and pangenomes of soil and plant-associated prokaryotes.</title>
        <authorList>
            <person name="Whitman W."/>
        </authorList>
    </citation>
    <scope>NUCLEOTIDE SEQUENCE [LARGE SCALE GENOMIC DNA]</scope>
    <source>
        <strain evidence="4 5">FB403</strain>
    </source>
</reference>
<dbReference type="AlphaFoldDB" id="A0AAX2QKV3"/>
<protein>
    <submittedName>
        <fullName evidence="4">ABC transporter family protein</fullName>
    </submittedName>
</protein>
<dbReference type="Pfam" id="PF00005">
    <property type="entry name" value="ABC_tran"/>
    <property type="match status" value="1"/>
</dbReference>
<evidence type="ECO:0000313" key="4">
    <source>
        <dbReference type="EMBL" id="TCU23560.1"/>
    </source>
</evidence>
<evidence type="ECO:0000259" key="3">
    <source>
        <dbReference type="Pfam" id="PF00005"/>
    </source>
</evidence>
<keyword evidence="2" id="KW-0472">Membrane</keyword>
<dbReference type="Proteomes" id="UP000295021">
    <property type="component" value="Unassembled WGS sequence"/>
</dbReference>
<organism evidence="4 5">
    <name type="scientific">Rhizobium laguerreae</name>
    <dbReference type="NCBI Taxonomy" id="1076926"/>
    <lineage>
        <taxon>Bacteria</taxon>
        <taxon>Pseudomonadati</taxon>
        <taxon>Pseudomonadota</taxon>
        <taxon>Alphaproteobacteria</taxon>
        <taxon>Hyphomicrobiales</taxon>
        <taxon>Rhizobiaceae</taxon>
        <taxon>Rhizobium/Agrobacterium group</taxon>
        <taxon>Rhizobium</taxon>
    </lineage>
</organism>
<dbReference type="InterPro" id="IPR003439">
    <property type="entry name" value="ABC_transporter-like_ATP-bd"/>
</dbReference>
<gene>
    <name evidence="4" type="ORF">EV131_107309</name>
</gene>
<dbReference type="GO" id="GO:0016887">
    <property type="term" value="F:ATP hydrolysis activity"/>
    <property type="evidence" value="ECO:0007669"/>
    <property type="project" value="InterPro"/>
</dbReference>
<evidence type="ECO:0000256" key="2">
    <source>
        <dbReference type="ARBA" id="ARBA00022519"/>
    </source>
</evidence>
<dbReference type="PANTHER" id="PTHR43875:SF1">
    <property type="entry name" value="OSMOPROTECTIVE COMPOUNDS UPTAKE ATP-BINDING PROTEIN GGTA"/>
    <property type="match status" value="1"/>
</dbReference>
<dbReference type="Gene3D" id="3.40.50.300">
    <property type="entry name" value="P-loop containing nucleotide triphosphate hydrolases"/>
    <property type="match status" value="1"/>
</dbReference>
<comment type="subcellular location">
    <subcellularLocation>
        <location evidence="1">Cell inner membrane</location>
        <topology evidence="1">Peripheral membrane protein</topology>
    </subcellularLocation>
</comment>
<name>A0AAX2QKV3_9HYPH</name>
<dbReference type="EMBL" id="SMBI01000007">
    <property type="protein sequence ID" value="TCU23560.1"/>
    <property type="molecule type" value="Genomic_DNA"/>
</dbReference>
<dbReference type="PANTHER" id="PTHR43875">
    <property type="entry name" value="MALTODEXTRIN IMPORT ATP-BINDING PROTEIN MSMX"/>
    <property type="match status" value="1"/>
</dbReference>
<evidence type="ECO:0000256" key="1">
    <source>
        <dbReference type="ARBA" id="ARBA00004417"/>
    </source>
</evidence>
<dbReference type="SUPFAM" id="SSF52540">
    <property type="entry name" value="P-loop containing nucleoside triphosphate hydrolases"/>
    <property type="match status" value="1"/>
</dbReference>
<keyword evidence="2" id="KW-1003">Cell membrane</keyword>
<feature type="domain" description="ABC transporter" evidence="3">
    <location>
        <begin position="20"/>
        <end position="82"/>
    </location>
</feature>
<dbReference type="GO" id="GO:0055052">
    <property type="term" value="C:ATP-binding cassette (ABC) transporter complex, substrate-binding subunit-containing"/>
    <property type="evidence" value="ECO:0007669"/>
    <property type="project" value="TreeGrafter"/>
</dbReference>
<dbReference type="InterPro" id="IPR027417">
    <property type="entry name" value="P-loop_NTPase"/>
</dbReference>